<accession>A0A915YGX3</accession>
<dbReference type="InterPro" id="IPR027417">
    <property type="entry name" value="P-loop_NTPase"/>
</dbReference>
<evidence type="ECO:0000259" key="1">
    <source>
        <dbReference type="Pfam" id="PF21941"/>
    </source>
</evidence>
<dbReference type="RefSeq" id="WP_264788301.1">
    <property type="nucleotide sequence ID" value="NZ_AP026867.1"/>
</dbReference>
<dbReference type="Pfam" id="PF21941">
    <property type="entry name" value="SMEK_N"/>
    <property type="match status" value="1"/>
</dbReference>
<dbReference type="NCBIfam" id="NF033859">
    <property type="entry name" value="SMEK_N"/>
    <property type="match status" value="1"/>
</dbReference>
<protein>
    <submittedName>
        <fullName evidence="2">SMEK domain-containing protein</fullName>
    </submittedName>
</protein>
<keyword evidence="3" id="KW-1185">Reference proteome</keyword>
<dbReference type="Proteomes" id="UP001060919">
    <property type="component" value="Chromosome"/>
</dbReference>
<dbReference type="EMBL" id="AP026867">
    <property type="protein sequence ID" value="BDS12965.1"/>
    <property type="molecule type" value="Genomic_DNA"/>
</dbReference>
<name>A0A915YGX3_9BACT</name>
<gene>
    <name evidence="2" type="ORF">AsAng_0036930</name>
</gene>
<dbReference type="InterPro" id="IPR047740">
    <property type="entry name" value="SMEK_dom"/>
</dbReference>
<dbReference type="KEGG" id="aup:AsAng_0036930"/>
<evidence type="ECO:0000313" key="2">
    <source>
        <dbReference type="EMBL" id="BDS12965.1"/>
    </source>
</evidence>
<reference evidence="2" key="1">
    <citation type="submission" date="2022-09" db="EMBL/GenBank/DDBJ databases">
        <title>Aureispira anguillicida sp. nov., isolated from Leptocephalus of Japanese eel Anguilla japonica.</title>
        <authorList>
            <person name="Yuasa K."/>
            <person name="Mekata T."/>
            <person name="Ikunari K."/>
        </authorList>
    </citation>
    <scope>NUCLEOTIDE SEQUENCE</scope>
    <source>
        <strain evidence="2">EL160426</strain>
    </source>
</reference>
<feature type="domain" description="SMEK" evidence="1">
    <location>
        <begin position="9"/>
        <end position="160"/>
    </location>
</feature>
<evidence type="ECO:0000313" key="3">
    <source>
        <dbReference type="Proteomes" id="UP001060919"/>
    </source>
</evidence>
<proteinExistence type="predicted"/>
<dbReference type="Gene3D" id="3.40.50.300">
    <property type="entry name" value="P-loop containing nucleotide triphosphate hydrolases"/>
    <property type="match status" value="1"/>
</dbReference>
<sequence length="1303" mass="153031">MEDFIPLWEIRKYLAYYTYHVIMESKSGNTDMSKRGEILLIPIVNKIFKKKFIHLEEIQKNYPAIDLGSENKEIGIQVTCETGYSKIKKTLKTHLNNRVFEDYPILYHIIIDPKSKINKTNDDINFFIEEEASRLGIVPSPNISFKKEHIWNITDLSKKIDERCNKQEIKAIRDYLKDQYGSVTKLPTFDDIIIPYQVAFEDQLKQSKDFPNQFNSTFYGREQEIESIKKFINSNKKVLSIVGDGGYGKTRLCIQFFKVIVDKMENQEAFILNDGAFACLDFSEQIKSKNNIIILLDDAHKKLHILNDVIATVNRLENVKIILTIRKATYSKTIHSISSHYRDIEKIPIERLNYDNTLNLFKSQIPNIRKIDLSRLAEKSKGVPIVILGLCQLALKGKHSFELSEEDNFIEFVKESKRQVIEDVYDSTYIDKIKINKTIQLLSLVSPIKIEELKLIAKINEISLEDCEIIIDELSKFDFISKDTHITIKPDPYSDIILLDAISRIKYILKRNDIDSFRERIITNLIEVEHSEKLDINVDSIALEFVNSINSINLNSIDELKLLKNNLDTLSFFAYKKTQITTKALRCIFDISHKQTTFWSKSQSIWQEYILTDIHNKIDLLFSIIFLNIVDNSSLNSTFQLLCDYSFCRKNVDLIEKVFRYREYDFKNWGYSPLVVCQRQQFLVKKLTLILKREDTQNTHKELILKGIETLLKLDFSLEESFDKYTMKFSFGRGKVPFTPVTKKLRVDTITLLISLHKTYREKDRKFGLLVYKKILHTLRYYRVPHQENSEFDRSNEVKLVNAFLLETLEKAPSPEEKNLLIQHLNMFTNKDLKPEYSSIHSLLLTKAKITTSIKGELELILLNDYSHNKKNAFQKLTELSKKYKNWSLFYKDIISIVLDFDINQFKINQIIDFLNSYHPDVSRKFFSFIFNNHQNLMSTFAHLIQANYQDKKYFYSLIESIWKINTEDSKTLVIFLLVYGRNQDYSFYELRDFKYIEYVIQNQNTNSIKNLAHTLHQYIYIDVNKTLSLISILLKNLPDIDSVSFLLKSLFKDSNIISQYANELREFIFKETLHISLDTQYSNYILVFLENQFSFNSLLKYLIQKINLFQKENTVIGLNFYSKYQNRLLTDKQKESNFLTVLNWYGNLKNPSNFLHKQLVDFFKPSSLFSESLKKEATTVINSKKNNYNFLVTYCHGLTVFEHKNKEILLFLIEAGNLLIQHPNYKPHDIEKIFGYSFIHNLSGKSKTNRGAFPHDITKSKLLTDLISNIEMEFDIQSIFNQALDAVNKNINEDINEDKIDW</sequence>
<organism evidence="2 3">
    <name type="scientific">Aureispira anguillae</name>
    <dbReference type="NCBI Taxonomy" id="2864201"/>
    <lineage>
        <taxon>Bacteria</taxon>
        <taxon>Pseudomonadati</taxon>
        <taxon>Bacteroidota</taxon>
        <taxon>Saprospiria</taxon>
        <taxon>Saprospirales</taxon>
        <taxon>Saprospiraceae</taxon>
        <taxon>Aureispira</taxon>
    </lineage>
</organism>
<dbReference type="SUPFAM" id="SSF52540">
    <property type="entry name" value="P-loop containing nucleoside triphosphate hydrolases"/>
    <property type="match status" value="1"/>
</dbReference>